<evidence type="ECO:0000256" key="1">
    <source>
        <dbReference type="ARBA" id="ARBA00022598"/>
    </source>
</evidence>
<evidence type="ECO:0000256" key="2">
    <source>
        <dbReference type="ARBA" id="ARBA00022741"/>
    </source>
</evidence>
<dbReference type="OrthoDB" id="434648at2759"/>
<dbReference type="PANTHER" id="PTHR43585">
    <property type="entry name" value="FUMIPYRROLE BIOSYNTHESIS PROTEIN C"/>
    <property type="match status" value="1"/>
</dbReference>
<dbReference type="SUPFAM" id="SSF56059">
    <property type="entry name" value="Glutathione synthetase ATP-binding domain-like"/>
    <property type="match status" value="1"/>
</dbReference>
<dbReference type="PROSITE" id="PS50975">
    <property type="entry name" value="ATP_GRASP"/>
    <property type="match status" value="1"/>
</dbReference>
<comment type="caution">
    <text evidence="6">The sequence shown here is derived from an EMBL/GenBank/DDBJ whole genome shotgun (WGS) entry which is preliminary data.</text>
</comment>
<keyword evidence="2 4" id="KW-0547">Nucleotide-binding</keyword>
<dbReference type="GO" id="GO:0046872">
    <property type="term" value="F:metal ion binding"/>
    <property type="evidence" value="ECO:0007669"/>
    <property type="project" value="InterPro"/>
</dbReference>
<gene>
    <name evidence="6" type="ORF">AYL99_01788</name>
</gene>
<evidence type="ECO:0000259" key="5">
    <source>
        <dbReference type="PROSITE" id="PS50975"/>
    </source>
</evidence>
<proteinExistence type="predicted"/>
<reference evidence="6 7" key="1">
    <citation type="submission" date="2016-04" db="EMBL/GenBank/DDBJ databases">
        <title>Draft genome of Fonsecaea erecta CBS 125763.</title>
        <authorList>
            <person name="Weiss V.A."/>
            <person name="Vicente V.A."/>
            <person name="Raittz R.T."/>
            <person name="Moreno L.F."/>
            <person name="De Souza E.M."/>
            <person name="Pedrosa F.O."/>
            <person name="Steffens M.B."/>
            <person name="Faoro H."/>
            <person name="Tadra-Sfeir M.Z."/>
            <person name="Najafzadeh M.J."/>
            <person name="Felipe M.S."/>
            <person name="Teixeira M."/>
            <person name="Sun J."/>
            <person name="Xi L."/>
            <person name="Gomes R."/>
            <person name="De Azevedo C.M."/>
            <person name="Salgado C.G."/>
            <person name="Da Silva M.B."/>
            <person name="Nascimento M.F."/>
            <person name="Queiroz-Telles F."/>
            <person name="Attili D.S."/>
            <person name="Gorbushina A."/>
        </authorList>
    </citation>
    <scope>NUCLEOTIDE SEQUENCE [LARGE SCALE GENOMIC DNA]</scope>
    <source>
        <strain evidence="6 7">CBS 125763</strain>
    </source>
</reference>
<feature type="domain" description="ATP-grasp" evidence="5">
    <location>
        <begin position="167"/>
        <end position="400"/>
    </location>
</feature>
<evidence type="ECO:0000313" key="6">
    <source>
        <dbReference type="EMBL" id="OAP62561.1"/>
    </source>
</evidence>
<evidence type="ECO:0000256" key="4">
    <source>
        <dbReference type="PROSITE-ProRule" id="PRU00409"/>
    </source>
</evidence>
<organism evidence="6 7">
    <name type="scientific">Fonsecaea erecta</name>
    <dbReference type="NCBI Taxonomy" id="1367422"/>
    <lineage>
        <taxon>Eukaryota</taxon>
        <taxon>Fungi</taxon>
        <taxon>Dikarya</taxon>
        <taxon>Ascomycota</taxon>
        <taxon>Pezizomycotina</taxon>
        <taxon>Eurotiomycetes</taxon>
        <taxon>Chaetothyriomycetidae</taxon>
        <taxon>Chaetothyriales</taxon>
        <taxon>Herpotrichiellaceae</taxon>
        <taxon>Fonsecaea</taxon>
    </lineage>
</organism>
<sequence length="533" mass="59349">MDAAGITEALNVSAGMVWSPLPWNEESIQELELELERRLAFPWLSSKPVPTRRVCVVLLSNVSIPTTKIRWDTAAAMGVKVVVLSTGSWWKDDNGPCAHLREAFIDIDMTVDSGLSERIANAVKLYPQPIDGIFAISDVLLIPVAEAATQLGLWTSGPKPFTISTNKYLTRRILDPLSREYFWVDSVQALETRLASSDPVNFPLVCKPFQGRGSEGVFRADNAAQLRHAVSRALASKNGANVLVEPYVDGPEVDCNLVLLNGRILYSEVVDDFPCQADVAQDPSDKLFAETEAVVPSRLPAFEQHAIIDAVLDAVLLQGFDTGVFHCEARVRNSSMHYIVAEDATLPELEWNKKPIEITTETPSIFLHEVNARIPGIASSAVSMLARGIDFWTLQLLCAVSDWSRYEALSNPFGRDDRCDHAWLTNARELVTPKGIEAMYPGIPLDLLNNKMVDSNHNPIRELAKSHGDLTKYVLRHYANVKDAARYGFQEGEWLWGGCMVIVSPISRQHARHVAENIQDLYQDLVRQKYYVV</sequence>
<evidence type="ECO:0000256" key="3">
    <source>
        <dbReference type="ARBA" id="ARBA00022840"/>
    </source>
</evidence>
<protein>
    <recommendedName>
        <fullName evidence="5">ATP-grasp domain-containing protein</fullName>
    </recommendedName>
</protein>
<dbReference type="Gene3D" id="3.40.50.20">
    <property type="match status" value="1"/>
</dbReference>
<dbReference type="GO" id="GO:0005524">
    <property type="term" value="F:ATP binding"/>
    <property type="evidence" value="ECO:0007669"/>
    <property type="project" value="UniProtKB-UniRule"/>
</dbReference>
<dbReference type="Proteomes" id="UP000078343">
    <property type="component" value="Unassembled WGS sequence"/>
</dbReference>
<dbReference type="InterPro" id="IPR041472">
    <property type="entry name" value="BL00235/CARNS1_N"/>
</dbReference>
<keyword evidence="1" id="KW-0436">Ligase</keyword>
<dbReference type="Gene3D" id="3.30.470.20">
    <property type="entry name" value="ATP-grasp fold, B domain"/>
    <property type="match status" value="1"/>
</dbReference>
<dbReference type="GO" id="GO:0016874">
    <property type="term" value="F:ligase activity"/>
    <property type="evidence" value="ECO:0007669"/>
    <property type="project" value="UniProtKB-KW"/>
</dbReference>
<dbReference type="RefSeq" id="XP_018695928.1">
    <property type="nucleotide sequence ID" value="XM_018833304.1"/>
</dbReference>
<dbReference type="STRING" id="1367422.A0A178ZT29"/>
<name>A0A178ZT29_9EURO</name>
<dbReference type="InterPro" id="IPR052032">
    <property type="entry name" value="ATP-dep_AA_Ligase"/>
</dbReference>
<dbReference type="GeneID" id="30005958"/>
<accession>A0A178ZT29</accession>
<dbReference type="Pfam" id="PF18130">
    <property type="entry name" value="ATPgrasp_N"/>
    <property type="match status" value="1"/>
</dbReference>
<keyword evidence="7" id="KW-1185">Reference proteome</keyword>
<dbReference type="AlphaFoldDB" id="A0A178ZT29"/>
<keyword evidence="3 4" id="KW-0067">ATP-binding</keyword>
<dbReference type="Pfam" id="PF13535">
    <property type="entry name" value="ATP-grasp_4"/>
    <property type="match status" value="1"/>
</dbReference>
<evidence type="ECO:0000313" key="7">
    <source>
        <dbReference type="Proteomes" id="UP000078343"/>
    </source>
</evidence>
<dbReference type="InterPro" id="IPR011761">
    <property type="entry name" value="ATP-grasp"/>
</dbReference>
<dbReference type="PANTHER" id="PTHR43585:SF2">
    <property type="entry name" value="ATP-GRASP ENZYME FSQD"/>
    <property type="match status" value="1"/>
</dbReference>
<dbReference type="EMBL" id="LVYI01000002">
    <property type="protein sequence ID" value="OAP62561.1"/>
    <property type="molecule type" value="Genomic_DNA"/>
</dbReference>